<comment type="caution">
    <text evidence="5">The sequence shown here is derived from an EMBL/GenBank/DDBJ whole genome shotgun (WGS) entry which is preliminary data.</text>
</comment>
<dbReference type="EMBL" id="AMFJ01021672">
    <property type="protein sequence ID" value="EKD65785.1"/>
    <property type="molecule type" value="Genomic_DNA"/>
</dbReference>
<keyword evidence="2" id="KW-0862">Zinc</keyword>
<dbReference type="SUPFAM" id="SSF140931">
    <property type="entry name" value="Fic-like"/>
    <property type="match status" value="1"/>
</dbReference>
<proteinExistence type="predicted"/>
<dbReference type="Pfam" id="PF02661">
    <property type="entry name" value="Fic"/>
    <property type="match status" value="1"/>
</dbReference>
<evidence type="ECO:0000256" key="2">
    <source>
        <dbReference type="ARBA" id="ARBA00022833"/>
    </source>
</evidence>
<dbReference type="Gene3D" id="1.10.3290.10">
    <property type="entry name" value="Fido-like domain"/>
    <property type="match status" value="1"/>
</dbReference>
<dbReference type="SUPFAM" id="SSF53927">
    <property type="entry name" value="Cytidine deaminase-like"/>
    <property type="match status" value="1"/>
</dbReference>
<dbReference type="InterPro" id="IPR002125">
    <property type="entry name" value="CMP_dCMP_dom"/>
</dbReference>
<feature type="domain" description="Fido" evidence="3">
    <location>
        <begin position="490"/>
        <end position="642"/>
    </location>
</feature>
<dbReference type="PROSITE" id="PS00903">
    <property type="entry name" value="CYT_DCMP_DEAMINASES_1"/>
    <property type="match status" value="1"/>
</dbReference>
<dbReference type="GO" id="GO:0016787">
    <property type="term" value="F:hydrolase activity"/>
    <property type="evidence" value="ECO:0007669"/>
    <property type="project" value="InterPro"/>
</dbReference>
<dbReference type="InterPro" id="IPR003812">
    <property type="entry name" value="Fido"/>
</dbReference>
<feature type="domain" description="CMP/dCMP-type deaminase" evidence="4">
    <location>
        <begin position="251"/>
        <end position="370"/>
    </location>
</feature>
<dbReference type="Pfam" id="PF00383">
    <property type="entry name" value="dCMP_cyt_deam_1"/>
    <property type="match status" value="1"/>
</dbReference>
<name>K2ACS4_9BACT</name>
<dbReference type="InterPro" id="IPR036597">
    <property type="entry name" value="Fido-like_dom_sf"/>
</dbReference>
<dbReference type="InterPro" id="IPR016193">
    <property type="entry name" value="Cytidine_deaminase-like"/>
</dbReference>
<evidence type="ECO:0000259" key="4">
    <source>
        <dbReference type="PROSITE" id="PS51747"/>
    </source>
</evidence>
<accession>K2ACS4</accession>
<dbReference type="Gene3D" id="3.40.140.10">
    <property type="entry name" value="Cytidine Deaminase, domain 2"/>
    <property type="match status" value="1"/>
</dbReference>
<keyword evidence="1" id="KW-0479">Metal-binding</keyword>
<organism evidence="5">
    <name type="scientific">uncultured bacterium</name>
    <name type="common">gcode 4</name>
    <dbReference type="NCBI Taxonomy" id="1234023"/>
    <lineage>
        <taxon>Bacteria</taxon>
        <taxon>environmental samples</taxon>
    </lineage>
</organism>
<protein>
    <submittedName>
        <fullName evidence="5">tRNA-adenosine deaminase</fullName>
    </submittedName>
</protein>
<evidence type="ECO:0000256" key="1">
    <source>
        <dbReference type="ARBA" id="ARBA00022723"/>
    </source>
</evidence>
<dbReference type="InterPro" id="IPR016192">
    <property type="entry name" value="APOBEC/CMP_deaminase_Zn-bd"/>
</dbReference>
<dbReference type="PROSITE" id="PS51747">
    <property type="entry name" value="CYT_DCMP_DEAMINASES_2"/>
    <property type="match status" value="1"/>
</dbReference>
<gene>
    <name evidence="5" type="ORF">ACD_49C00086G0011</name>
</gene>
<sequence>MDWIPNLYNSSKNIYFDSINNTNQKDIIAQTIFDIIQKLDKEEIIISDIWAGNWIIANKIIANFQKLNKKYVYNYIESSYELIEEFKKNNTNKNVIFYNKLIENIDLPRSDIIILSFVFRSIWNIKELLKIVYKKLNYWWTIIIVNKDINSIESILRKNLWYTINDINENIILSLEELNISYTTEVKESHLYWVEEIINLTQKWKNMISFMIFKMFEKLKDNEIVLIIKNIKDYIKDWKLLKKEKYIYIQKSITEIEQYLQKSINLALETYNSWNYPIWAVLIVDDSTEILWQNRVVTDNNHTLHAEIDIINKWQNYIWKQCKKVLFVTMEPCNNCAKALVDFWVDEVYYILEDPSWWGRKIMEQAGIKVEQVKHEYEQYLYLVIGFMQKHWWYNEVLNQYISIKENWENTYQRKLDIKISENFINIRPELSDYDVRKIVYNNTLSYLKNALLRTPEDKHQLIFNWYNSDTEKVINFCQKKIISNPFFKLSDTIIKELHKNLYPNWFIQKARDINWRDFISMVPGEYRNIELISKTNPNKNVYFKHHKVEKWIQEIVLNFNDSKKGISDILLFLTDFSVVHPFWDWNGRTIDILTDLLLLKNWFSPLYLWDIKRNDEIGFYKILDSVHKTRDIWEILEFVERYKND</sequence>
<reference evidence="5" key="1">
    <citation type="journal article" date="2012" name="Science">
        <title>Fermentation, hydrogen, and sulfur metabolism in multiple uncultivated bacterial phyla.</title>
        <authorList>
            <person name="Wrighton K.C."/>
            <person name="Thomas B.C."/>
            <person name="Sharon I."/>
            <person name="Miller C.S."/>
            <person name="Castelle C.J."/>
            <person name="VerBerkmoes N.C."/>
            <person name="Wilkins M.J."/>
            <person name="Hettich R.L."/>
            <person name="Lipton M.S."/>
            <person name="Williams K.H."/>
            <person name="Long P.E."/>
            <person name="Banfield J.F."/>
        </authorList>
    </citation>
    <scope>NUCLEOTIDE SEQUENCE [LARGE SCALE GENOMIC DNA]</scope>
</reference>
<dbReference type="PROSITE" id="PS51459">
    <property type="entry name" value="FIDO"/>
    <property type="match status" value="1"/>
</dbReference>
<dbReference type="AlphaFoldDB" id="K2ACS4"/>
<evidence type="ECO:0000259" key="3">
    <source>
        <dbReference type="PROSITE" id="PS51459"/>
    </source>
</evidence>
<dbReference type="GO" id="GO:0008270">
    <property type="term" value="F:zinc ion binding"/>
    <property type="evidence" value="ECO:0007669"/>
    <property type="project" value="InterPro"/>
</dbReference>
<evidence type="ECO:0000313" key="5">
    <source>
        <dbReference type="EMBL" id="EKD65785.1"/>
    </source>
</evidence>